<dbReference type="AlphaFoldDB" id="A0A1I4R4Y7"/>
<dbReference type="Gene3D" id="3.10.490.10">
    <property type="entry name" value="Gamma-glutamyl cyclotransferase-like"/>
    <property type="match status" value="1"/>
</dbReference>
<reference evidence="4" key="1">
    <citation type="submission" date="2016-10" db="EMBL/GenBank/DDBJ databases">
        <authorList>
            <person name="Varghese N."/>
            <person name="Submissions S."/>
        </authorList>
    </citation>
    <scope>NUCLEOTIDE SEQUENCE [LARGE SCALE GENOMIC DNA]</scope>
    <source>
        <strain evidence="4">Nm44</strain>
    </source>
</reference>
<dbReference type="Gene3D" id="3.90.1300.10">
    <property type="entry name" value="Amidase signature (AS) domain"/>
    <property type="match status" value="1"/>
</dbReference>
<dbReference type="PANTHER" id="PTHR11895:SF169">
    <property type="entry name" value="GLUTAMYL-TRNA(GLN) AMIDOTRANSFERASE"/>
    <property type="match status" value="1"/>
</dbReference>
<dbReference type="PANTHER" id="PTHR11895">
    <property type="entry name" value="TRANSAMIDASE"/>
    <property type="match status" value="1"/>
</dbReference>
<organism evidence="3 4">
    <name type="scientific">Nitrosomonas communis</name>
    <dbReference type="NCBI Taxonomy" id="44574"/>
    <lineage>
        <taxon>Bacteria</taxon>
        <taxon>Pseudomonadati</taxon>
        <taxon>Pseudomonadota</taxon>
        <taxon>Betaproteobacteria</taxon>
        <taxon>Nitrosomonadales</taxon>
        <taxon>Nitrosomonadaceae</taxon>
        <taxon>Nitrosomonas</taxon>
    </lineage>
</organism>
<dbReference type="InterPro" id="IPR036928">
    <property type="entry name" value="AS_sf"/>
</dbReference>
<keyword evidence="3" id="KW-0378">Hydrolase</keyword>
<dbReference type="OrthoDB" id="8872210at2"/>
<evidence type="ECO:0000313" key="3">
    <source>
        <dbReference type="EMBL" id="SFM47046.1"/>
    </source>
</evidence>
<feature type="domain" description="Allophanate hydrolase C-terminal" evidence="2">
    <location>
        <begin position="475"/>
        <end position="600"/>
    </location>
</feature>
<dbReference type="NCBIfam" id="NF006043">
    <property type="entry name" value="PRK08186.1"/>
    <property type="match status" value="1"/>
</dbReference>
<dbReference type="GO" id="GO:0016787">
    <property type="term" value="F:hydrolase activity"/>
    <property type="evidence" value="ECO:0007669"/>
    <property type="project" value="UniProtKB-KW"/>
</dbReference>
<name>A0A1I4R4Y7_9PROT</name>
<evidence type="ECO:0000259" key="2">
    <source>
        <dbReference type="Pfam" id="PF21986"/>
    </source>
</evidence>
<dbReference type="EMBL" id="FOUB01000030">
    <property type="protein sequence ID" value="SFM47046.1"/>
    <property type="molecule type" value="Genomic_DNA"/>
</dbReference>
<dbReference type="Pfam" id="PF01425">
    <property type="entry name" value="Amidase"/>
    <property type="match status" value="1"/>
</dbReference>
<dbReference type="Proteomes" id="UP000183287">
    <property type="component" value="Unassembled WGS sequence"/>
</dbReference>
<dbReference type="Gene3D" id="1.20.58.1700">
    <property type="match status" value="1"/>
</dbReference>
<feature type="domain" description="Amidase" evidence="1">
    <location>
        <begin position="56"/>
        <end position="439"/>
    </location>
</feature>
<gene>
    <name evidence="3" type="ORF">SAMN05421863_103018</name>
</gene>
<accession>A0A1I4R4Y7</accession>
<dbReference type="SUPFAM" id="SSF75304">
    <property type="entry name" value="Amidase signature (AS) enzymes"/>
    <property type="match status" value="1"/>
</dbReference>
<dbReference type="InterPro" id="IPR053844">
    <property type="entry name" value="AH_C"/>
</dbReference>
<dbReference type="STRING" id="44574.AAW31_10975"/>
<sequence length="605" mass="66524">MVERFHPLSDISSLLQHYARGELSPTQLVAMIHAEIQHDPDHIWIATLPLQSLKYYASQVEAKGMAELPLYGIPFAIKDNIDLAGVPTTAACPAFAYTPSRSATVVRRLMDAGAIPIGKTNLDQFATGLNGTRSPYGACRNAFNRDYISGGSSSGSAVAVAKGQVCFSLGTDTAGSGRVPAAFNNLIGYKPTKGWLSAHGLVPACRSLDTVSIFALTAADAARILEVSAGYDAEDIYSRQREEYNFDFGAISHFRFAVPRRQQLQFFGNLESERLFHEAVASMHALGGEAIEIDFEPFLEAARLLYEGSWIAERYSAIQSFFESQGDQIIAPIREIITSAQQYSAADAFKGHYQLRRIKQQADQIWQVVDCLLTPTAGTIYSIRAMQQDPIRLNTHLGYYTYFMNLLDYAAVATPAGFQHNGLPFGVTLVAPAHQDIPLLRLAHRLQEFYSLPLGATDIALPKTRFPTIFQSSQVRIAVCGAHLSGLPLNEQLTSRQGRLITSTTTSSDYRLYALPGKPPQRPGLIRVNDNERGFAIEVEIWELPAREFGSFVANIPAPLGIGTITLVNGETVQGFICEHYATKKATDISHFGGWRNYLQQLTHP</sequence>
<dbReference type="InterPro" id="IPR014085">
    <property type="entry name" value="Allophanate_hydrolase"/>
</dbReference>
<dbReference type="NCBIfam" id="TIGR02713">
    <property type="entry name" value="allophanate_hyd"/>
    <property type="match status" value="1"/>
</dbReference>
<dbReference type="InterPro" id="IPR023631">
    <property type="entry name" value="Amidase_dom"/>
</dbReference>
<evidence type="ECO:0000313" key="4">
    <source>
        <dbReference type="Proteomes" id="UP000183287"/>
    </source>
</evidence>
<protein>
    <submittedName>
        <fullName evidence="3">Allophanate hydrolase</fullName>
    </submittedName>
</protein>
<proteinExistence type="predicted"/>
<evidence type="ECO:0000259" key="1">
    <source>
        <dbReference type="Pfam" id="PF01425"/>
    </source>
</evidence>
<dbReference type="RefSeq" id="WP_074905745.1">
    <property type="nucleotide sequence ID" value="NZ_FOUB01000030.1"/>
</dbReference>
<keyword evidence="4" id="KW-1185">Reference proteome</keyword>
<dbReference type="Pfam" id="PF21986">
    <property type="entry name" value="AH_C"/>
    <property type="match status" value="1"/>
</dbReference>
<dbReference type="InterPro" id="IPR000120">
    <property type="entry name" value="Amidase"/>
</dbReference>